<protein>
    <submittedName>
        <fullName evidence="1">Esterase YqiA</fullName>
    </submittedName>
</protein>
<dbReference type="RefSeq" id="WP_070176355.1">
    <property type="nucleotide sequence ID" value="NZ_BMJR01000012.1"/>
</dbReference>
<comment type="caution">
    <text evidence="1">The sequence shown here is derived from an EMBL/GenBank/DDBJ whole genome shotgun (WGS) entry which is preliminary data.</text>
</comment>
<name>A0A1E8FEY6_9ALTE</name>
<sequence>MSSLLYLHGFLSSPASVKATQTRDYLQQHAPGVAVICPELENSPARLKPQLLELMAGHAELSGGDLRVIGSSMGGYLATWLVEQYGGKAVLVNPAVRPFELLAGYLGEHINPYTNKHFALNQDDIGHIQAFYQPTLARPANYRVLLQSGDETLDYQQAVAHYQGAELCIEEGGDHSFVGYEQHLPSIMRFLYLQ</sequence>
<dbReference type="Pfam" id="PF05728">
    <property type="entry name" value="UPF0227"/>
    <property type="match status" value="1"/>
</dbReference>
<dbReference type="EMBL" id="MJIC01000011">
    <property type="protein sequence ID" value="OFI34484.1"/>
    <property type="molecule type" value="Genomic_DNA"/>
</dbReference>
<evidence type="ECO:0000313" key="2">
    <source>
        <dbReference type="Proteomes" id="UP000176037"/>
    </source>
</evidence>
<dbReference type="SUPFAM" id="SSF53474">
    <property type="entry name" value="alpha/beta-Hydrolases"/>
    <property type="match status" value="1"/>
</dbReference>
<dbReference type="OrthoDB" id="9814831at2"/>
<dbReference type="InterPro" id="IPR008886">
    <property type="entry name" value="UPF0227/Esterase_YqiA"/>
</dbReference>
<dbReference type="Proteomes" id="UP000176037">
    <property type="component" value="Unassembled WGS sequence"/>
</dbReference>
<gene>
    <name evidence="1" type="ORF">BFC17_17775</name>
</gene>
<dbReference type="PANTHER" id="PTHR35602">
    <property type="entry name" value="ESTERASE YQIA-RELATED"/>
    <property type="match status" value="1"/>
</dbReference>
<accession>A0A1E8FEY6</accession>
<organism evidence="1 2">
    <name type="scientific">Alteromonas lipolytica</name>
    <dbReference type="NCBI Taxonomy" id="1856405"/>
    <lineage>
        <taxon>Bacteria</taxon>
        <taxon>Pseudomonadati</taxon>
        <taxon>Pseudomonadota</taxon>
        <taxon>Gammaproteobacteria</taxon>
        <taxon>Alteromonadales</taxon>
        <taxon>Alteromonadaceae</taxon>
        <taxon>Alteromonas/Salinimonas group</taxon>
        <taxon>Alteromonas</taxon>
    </lineage>
</organism>
<reference evidence="1 2" key="1">
    <citation type="submission" date="2016-09" db="EMBL/GenBank/DDBJ databases">
        <title>Alteromonas lipolytica, a new species isolated from sea water.</title>
        <authorList>
            <person name="Wu Y.-H."/>
            <person name="Cheng H."/>
            <person name="Xu X.-W."/>
        </authorList>
    </citation>
    <scope>NUCLEOTIDE SEQUENCE [LARGE SCALE GENOMIC DNA]</scope>
    <source>
        <strain evidence="1 2">JW12</strain>
    </source>
</reference>
<evidence type="ECO:0000313" key="1">
    <source>
        <dbReference type="EMBL" id="OFI34484.1"/>
    </source>
</evidence>
<dbReference type="STRING" id="1856405.BFC17_17775"/>
<keyword evidence="2" id="KW-1185">Reference proteome</keyword>
<dbReference type="InterPro" id="IPR029058">
    <property type="entry name" value="AB_hydrolase_fold"/>
</dbReference>
<dbReference type="AlphaFoldDB" id="A0A1E8FEY6"/>
<dbReference type="Gene3D" id="3.40.50.1820">
    <property type="entry name" value="alpha/beta hydrolase"/>
    <property type="match status" value="1"/>
</dbReference>
<dbReference type="PANTHER" id="PTHR35602:SF3">
    <property type="entry name" value="ESTERASE YQIA"/>
    <property type="match status" value="1"/>
</dbReference>
<proteinExistence type="predicted"/>